<reference evidence="1 2" key="1">
    <citation type="journal article" date="2018" name="Front. Microbiol.">
        <title>Comparative Genomics of the Herbivore Gut Symbiont Lactobacillus reuteri Reveals Genetic Diversity and Lifestyle Adaptation.</title>
        <authorList>
            <person name="Zhao J."/>
        </authorList>
    </citation>
    <scope>NUCLEOTIDE SEQUENCE [LARGE SCALE GENOMIC DNA]</scope>
    <source>
        <strain evidence="1 2">LR10</strain>
    </source>
</reference>
<evidence type="ECO:0000313" key="1">
    <source>
        <dbReference type="EMBL" id="PWT39230.1"/>
    </source>
</evidence>
<evidence type="ECO:0000313" key="2">
    <source>
        <dbReference type="Proteomes" id="UP000245980"/>
    </source>
</evidence>
<gene>
    <name evidence="1" type="ORF">DKZ22_11485</name>
</gene>
<sequence length="111" mass="13269">MKKLRYRRENYPVTFKWIKPDDYFDGEVIRKSWYFSVCDWFGNVLEGFYDENELLEYIEDMDGEETEDIQVFAYPQEDGESVEKHELVSIAGGMPVSQATIVKEKYVFPNW</sequence>
<proteinExistence type="predicted"/>
<name>A0A855XK21_LIMRT</name>
<accession>A0A855XK21</accession>
<dbReference type="AlphaFoldDB" id="A0A855XK21"/>
<dbReference type="RefSeq" id="WP_109937439.1">
    <property type="nucleotide sequence ID" value="NZ_QGHP01000072.1"/>
</dbReference>
<dbReference type="Proteomes" id="UP000245980">
    <property type="component" value="Unassembled WGS sequence"/>
</dbReference>
<protein>
    <submittedName>
        <fullName evidence="1">Uncharacterized protein</fullName>
    </submittedName>
</protein>
<comment type="caution">
    <text evidence="1">The sequence shown here is derived from an EMBL/GenBank/DDBJ whole genome shotgun (WGS) entry which is preliminary data.</text>
</comment>
<dbReference type="EMBL" id="QGHT01000099">
    <property type="protein sequence ID" value="PWT39230.1"/>
    <property type="molecule type" value="Genomic_DNA"/>
</dbReference>
<organism evidence="1 2">
    <name type="scientific">Limosilactobacillus reuteri</name>
    <name type="common">Lactobacillus reuteri</name>
    <dbReference type="NCBI Taxonomy" id="1598"/>
    <lineage>
        <taxon>Bacteria</taxon>
        <taxon>Bacillati</taxon>
        <taxon>Bacillota</taxon>
        <taxon>Bacilli</taxon>
        <taxon>Lactobacillales</taxon>
        <taxon>Lactobacillaceae</taxon>
        <taxon>Limosilactobacillus</taxon>
    </lineage>
</organism>